<evidence type="ECO:0000256" key="1">
    <source>
        <dbReference type="PROSITE-ProRule" id="PRU00023"/>
    </source>
</evidence>
<gene>
    <name evidence="2" type="ORF">IEO21_02143</name>
</gene>
<dbReference type="EMBL" id="JADOXO010000019">
    <property type="protein sequence ID" value="KAF9819400.1"/>
    <property type="molecule type" value="Genomic_DNA"/>
</dbReference>
<dbReference type="SMART" id="SM00248">
    <property type="entry name" value="ANK"/>
    <property type="match status" value="1"/>
</dbReference>
<keyword evidence="1" id="KW-0040">ANK repeat</keyword>
<dbReference type="PROSITE" id="PS50088">
    <property type="entry name" value="ANK_REPEAT"/>
    <property type="match status" value="1"/>
</dbReference>
<dbReference type="Pfam" id="PF00023">
    <property type="entry name" value="Ank"/>
    <property type="match status" value="1"/>
</dbReference>
<sequence length="66" mass="7094">MDKQEITPLHYAAMFGDAILVKTLLQYGARATATNTYECSPIMMALIGDGTFLMGCGLTIYAEDAA</sequence>
<dbReference type="SUPFAM" id="SSF48403">
    <property type="entry name" value="Ankyrin repeat"/>
    <property type="match status" value="1"/>
</dbReference>
<name>A0A8H7P863_9APHY</name>
<evidence type="ECO:0000313" key="3">
    <source>
        <dbReference type="Proteomes" id="UP000639403"/>
    </source>
</evidence>
<organism evidence="2 3">
    <name type="scientific">Rhodonia placenta</name>
    <dbReference type="NCBI Taxonomy" id="104341"/>
    <lineage>
        <taxon>Eukaryota</taxon>
        <taxon>Fungi</taxon>
        <taxon>Dikarya</taxon>
        <taxon>Basidiomycota</taxon>
        <taxon>Agaricomycotina</taxon>
        <taxon>Agaricomycetes</taxon>
        <taxon>Polyporales</taxon>
        <taxon>Adustoporiaceae</taxon>
        <taxon>Rhodonia</taxon>
    </lineage>
</organism>
<proteinExistence type="predicted"/>
<dbReference type="Proteomes" id="UP000639403">
    <property type="component" value="Unassembled WGS sequence"/>
</dbReference>
<reference evidence="2" key="1">
    <citation type="submission" date="2020-11" db="EMBL/GenBank/DDBJ databases">
        <authorList>
            <person name="Koelle M."/>
            <person name="Horta M.A.C."/>
            <person name="Nowrousian M."/>
            <person name="Ohm R.A."/>
            <person name="Benz P."/>
            <person name="Pilgard A."/>
        </authorList>
    </citation>
    <scope>NUCLEOTIDE SEQUENCE</scope>
    <source>
        <strain evidence="2">FPRL280</strain>
    </source>
</reference>
<dbReference type="Gene3D" id="1.25.40.20">
    <property type="entry name" value="Ankyrin repeat-containing domain"/>
    <property type="match status" value="1"/>
</dbReference>
<dbReference type="AlphaFoldDB" id="A0A8H7P863"/>
<comment type="caution">
    <text evidence="2">The sequence shown here is derived from an EMBL/GenBank/DDBJ whole genome shotgun (WGS) entry which is preliminary data.</text>
</comment>
<accession>A0A8H7P863</accession>
<protein>
    <recommendedName>
        <fullName evidence="4">Ankyrin</fullName>
    </recommendedName>
</protein>
<dbReference type="InterPro" id="IPR036770">
    <property type="entry name" value="Ankyrin_rpt-contain_sf"/>
</dbReference>
<dbReference type="InterPro" id="IPR002110">
    <property type="entry name" value="Ankyrin_rpt"/>
</dbReference>
<reference evidence="2" key="2">
    <citation type="journal article" name="Front. Microbiol.">
        <title>Degradative Capacity of Two Strains of Rhodonia placenta: From Phenotype to Genotype.</title>
        <authorList>
            <person name="Kolle M."/>
            <person name="Horta M.A.C."/>
            <person name="Nowrousian M."/>
            <person name="Ohm R.A."/>
            <person name="Benz J.P."/>
            <person name="Pilgard A."/>
        </authorList>
    </citation>
    <scope>NUCLEOTIDE SEQUENCE</scope>
    <source>
        <strain evidence="2">FPRL280</strain>
    </source>
</reference>
<dbReference type="PROSITE" id="PS50297">
    <property type="entry name" value="ANK_REP_REGION"/>
    <property type="match status" value="1"/>
</dbReference>
<evidence type="ECO:0000313" key="2">
    <source>
        <dbReference type="EMBL" id="KAF9819400.1"/>
    </source>
</evidence>
<evidence type="ECO:0008006" key="4">
    <source>
        <dbReference type="Google" id="ProtNLM"/>
    </source>
</evidence>
<feature type="repeat" description="ANK" evidence="1">
    <location>
        <begin position="4"/>
        <end position="36"/>
    </location>
</feature>